<dbReference type="GO" id="GO:0044210">
    <property type="term" value="P:'de novo' CTP biosynthetic process"/>
    <property type="evidence" value="ECO:0007669"/>
    <property type="project" value="UniProtKB-UniRule"/>
</dbReference>
<dbReference type="EC" id="6.3.4.2" evidence="9"/>
<dbReference type="InterPro" id="IPR004468">
    <property type="entry name" value="CTP_synthase"/>
</dbReference>
<dbReference type="FunFam" id="3.40.50.300:FF:000207">
    <property type="entry name" value="CTP synthase"/>
    <property type="match status" value="1"/>
</dbReference>
<keyword evidence="6 9" id="KW-0315">Glutamine amidotransferase</keyword>
<dbReference type="CDD" id="cd03113">
    <property type="entry name" value="CTPS_N"/>
    <property type="match status" value="1"/>
</dbReference>
<comment type="pathway">
    <text evidence="1 9">Pyrimidine metabolism; CTP biosynthesis via de novo pathway; CTP from UDP: step 2/2.</text>
</comment>
<evidence type="ECO:0000259" key="11">
    <source>
        <dbReference type="Pfam" id="PF00117"/>
    </source>
</evidence>
<keyword evidence="14" id="KW-1185">Reference proteome</keyword>
<accession>A0A7J7IZB7</accession>
<feature type="domain" description="Glutamine amidotransferase" evidence="11">
    <location>
        <begin position="336"/>
        <end position="567"/>
    </location>
</feature>
<organism evidence="13 14">
    <name type="scientific">Bugula neritina</name>
    <name type="common">Brown bryozoan</name>
    <name type="synonym">Sertularia neritina</name>
    <dbReference type="NCBI Taxonomy" id="10212"/>
    <lineage>
        <taxon>Eukaryota</taxon>
        <taxon>Metazoa</taxon>
        <taxon>Spiralia</taxon>
        <taxon>Lophotrochozoa</taxon>
        <taxon>Bryozoa</taxon>
        <taxon>Gymnolaemata</taxon>
        <taxon>Cheilostomatida</taxon>
        <taxon>Flustrina</taxon>
        <taxon>Buguloidea</taxon>
        <taxon>Bugulidae</taxon>
        <taxon>Bugula</taxon>
    </lineage>
</organism>
<dbReference type="NCBIfam" id="NF003792">
    <property type="entry name" value="PRK05380.1"/>
    <property type="match status" value="1"/>
</dbReference>
<dbReference type="OrthoDB" id="1739076at2759"/>
<dbReference type="Pfam" id="PF06418">
    <property type="entry name" value="CTP_synth_N"/>
    <property type="match status" value="1"/>
</dbReference>
<dbReference type="PROSITE" id="PS51273">
    <property type="entry name" value="GATASE_TYPE_1"/>
    <property type="match status" value="1"/>
</dbReference>
<dbReference type="PANTHER" id="PTHR11550">
    <property type="entry name" value="CTP SYNTHASE"/>
    <property type="match status" value="1"/>
</dbReference>
<dbReference type="InterPro" id="IPR017926">
    <property type="entry name" value="GATASE"/>
</dbReference>
<evidence type="ECO:0000256" key="2">
    <source>
        <dbReference type="ARBA" id="ARBA00007533"/>
    </source>
</evidence>
<sequence length="649" mass="73141">MMSNYLKHNILDAEEDTSKFVAAMKYVLVTGGVISGIGKGVISSSLGTLFKSHGLKVTPIKIDPYINIDAGTFSPYEHGEVYVLNDGGEVDLDLGNYERFLDVTLAKDNNITTGKIYSQVIKRERKGDYLGKTVQVVPHITNAIQDWVERVAHIPVDGTNDKPDICIIELGGTIGDIEGMAFIEAFRQLEFRVKRENFCNVHVSLVPAPKTTGEHKTKPTQKSLHELRGLGLVPDMVFCRSSTGISQASRNKIAMFANLEEEKVISVKDCSSIYSVPILLEEQNLIPLFNERLQLKLPNPSKRMLFKSKWRDLALRFDRLREEVNICLVGKYTSLEDAYTSVSKSLRHAALGCRYKLNLQYVESDDLEEENRIEKPVKYYEAWRRLCSAQGVIVPGGFGCRGTEGMILACNWARKQKIPFLGVCLGMQCAVIEYARNVVGWKDAQSTEFQQDTTTPVVIEMPEHHTGEMGGTMRLGLRKTIFNSAKDSVIYKLYGSNNYVYERHRHRYEVNPEKIDDLTKAGMFFVGKDETGMRMEILELKDHPFYVGVQYHPEYLSRPLKPSPPYLGLILASVNMLEKYINRDYEELTNSRTQTPTSMTDDMTLTAQSIIAKPDAAVHSTLKRSAHSVSSSETSFVEKKRAVEATVQQ</sequence>
<dbReference type="GO" id="GO:0097268">
    <property type="term" value="C:cytoophidium"/>
    <property type="evidence" value="ECO:0007669"/>
    <property type="project" value="TreeGrafter"/>
</dbReference>
<evidence type="ECO:0000256" key="1">
    <source>
        <dbReference type="ARBA" id="ARBA00005171"/>
    </source>
</evidence>
<dbReference type="Proteomes" id="UP000593567">
    <property type="component" value="Unassembled WGS sequence"/>
</dbReference>
<evidence type="ECO:0000256" key="6">
    <source>
        <dbReference type="ARBA" id="ARBA00022962"/>
    </source>
</evidence>
<comment type="function">
    <text evidence="9">Catalyzes the ATP-dependent amination of UTP to CTP with either L-glutamine or ammonia as the source of nitrogen.</text>
</comment>
<dbReference type="Pfam" id="PF00117">
    <property type="entry name" value="GATase"/>
    <property type="match status" value="1"/>
</dbReference>
<dbReference type="GO" id="GO:0005737">
    <property type="term" value="C:cytoplasm"/>
    <property type="evidence" value="ECO:0007669"/>
    <property type="project" value="TreeGrafter"/>
</dbReference>
<reference evidence="13" key="1">
    <citation type="submission" date="2020-06" db="EMBL/GenBank/DDBJ databases">
        <title>Draft genome of Bugula neritina, a colonial animal packing powerful symbionts and potential medicines.</title>
        <authorList>
            <person name="Rayko M."/>
        </authorList>
    </citation>
    <scope>NUCLEOTIDE SEQUENCE [LARGE SCALE GENOMIC DNA]</scope>
    <source>
        <strain evidence="13">Kwan_BN1</strain>
    </source>
</reference>
<dbReference type="FunFam" id="3.40.50.880:FF:000005">
    <property type="entry name" value="CTP synthase"/>
    <property type="match status" value="1"/>
</dbReference>
<evidence type="ECO:0000256" key="9">
    <source>
        <dbReference type="RuleBase" id="RU810713"/>
    </source>
</evidence>
<dbReference type="InterPro" id="IPR027417">
    <property type="entry name" value="P-loop_NTPase"/>
</dbReference>
<dbReference type="UniPathway" id="UPA00159">
    <property type="reaction ID" value="UER00277"/>
</dbReference>
<keyword evidence="7 9" id="KW-0665">Pyrimidine biosynthesis</keyword>
<dbReference type="PANTHER" id="PTHR11550:SF0">
    <property type="entry name" value="CTP SYNTHASE-RELATED"/>
    <property type="match status" value="1"/>
</dbReference>
<dbReference type="SUPFAM" id="SSF52540">
    <property type="entry name" value="P-loop containing nucleoside triphosphate hydrolases"/>
    <property type="match status" value="1"/>
</dbReference>
<dbReference type="Gene3D" id="3.40.50.880">
    <property type="match status" value="1"/>
</dbReference>
<evidence type="ECO:0000256" key="8">
    <source>
        <dbReference type="ARBA" id="ARBA00047781"/>
    </source>
</evidence>
<dbReference type="GO" id="GO:0003883">
    <property type="term" value="F:CTP synthase activity"/>
    <property type="evidence" value="ECO:0007669"/>
    <property type="project" value="UniProtKB-UniRule"/>
</dbReference>
<dbReference type="GO" id="GO:0019856">
    <property type="term" value="P:pyrimidine nucleobase biosynthetic process"/>
    <property type="evidence" value="ECO:0007669"/>
    <property type="project" value="TreeGrafter"/>
</dbReference>
<comment type="caution">
    <text evidence="13">The sequence shown here is derived from an EMBL/GenBank/DDBJ whole genome shotgun (WGS) entry which is preliminary data.</text>
</comment>
<evidence type="ECO:0000256" key="7">
    <source>
        <dbReference type="ARBA" id="ARBA00022975"/>
    </source>
</evidence>
<dbReference type="NCBIfam" id="TIGR00337">
    <property type="entry name" value="PyrG"/>
    <property type="match status" value="1"/>
</dbReference>
<dbReference type="Gene3D" id="3.40.50.300">
    <property type="entry name" value="P-loop containing nucleotide triphosphate hydrolases"/>
    <property type="match status" value="1"/>
</dbReference>
<comment type="similarity">
    <text evidence="2 9">Belongs to the CTP synthase family.</text>
</comment>
<dbReference type="SUPFAM" id="SSF52317">
    <property type="entry name" value="Class I glutamine amidotransferase-like"/>
    <property type="match status" value="1"/>
</dbReference>
<name>A0A7J7IZB7_BUGNE</name>
<evidence type="ECO:0000259" key="12">
    <source>
        <dbReference type="Pfam" id="PF06418"/>
    </source>
</evidence>
<dbReference type="GO" id="GO:0005524">
    <property type="term" value="F:ATP binding"/>
    <property type="evidence" value="ECO:0007669"/>
    <property type="project" value="UniProtKB-KW"/>
</dbReference>
<dbReference type="EMBL" id="VXIV02003247">
    <property type="protein sequence ID" value="KAF6019242.1"/>
    <property type="molecule type" value="Genomic_DNA"/>
</dbReference>
<comment type="catalytic activity">
    <reaction evidence="8 9">
        <text>UTP + L-glutamine + ATP + H2O = CTP + L-glutamate + ADP + phosphate + 2 H(+)</text>
        <dbReference type="Rhea" id="RHEA:26426"/>
        <dbReference type="ChEBI" id="CHEBI:15377"/>
        <dbReference type="ChEBI" id="CHEBI:15378"/>
        <dbReference type="ChEBI" id="CHEBI:29985"/>
        <dbReference type="ChEBI" id="CHEBI:30616"/>
        <dbReference type="ChEBI" id="CHEBI:37563"/>
        <dbReference type="ChEBI" id="CHEBI:43474"/>
        <dbReference type="ChEBI" id="CHEBI:46398"/>
        <dbReference type="ChEBI" id="CHEBI:58359"/>
        <dbReference type="ChEBI" id="CHEBI:456216"/>
        <dbReference type="EC" id="6.3.4.2"/>
    </reaction>
</comment>
<keyword evidence="3 9" id="KW-0436">Ligase</keyword>
<evidence type="ECO:0000256" key="10">
    <source>
        <dbReference type="SAM" id="MobiDB-lite"/>
    </source>
</evidence>
<evidence type="ECO:0000313" key="13">
    <source>
        <dbReference type="EMBL" id="KAF6019242.1"/>
    </source>
</evidence>
<proteinExistence type="inferred from homology"/>
<dbReference type="InterPro" id="IPR033828">
    <property type="entry name" value="GATase1_CTP_Synthase"/>
</dbReference>
<dbReference type="CDD" id="cd01746">
    <property type="entry name" value="GATase1_CTP_Synthase"/>
    <property type="match status" value="1"/>
</dbReference>
<feature type="region of interest" description="Disordered" evidence="10">
    <location>
        <begin position="627"/>
        <end position="649"/>
    </location>
</feature>
<dbReference type="GO" id="GO:0042802">
    <property type="term" value="F:identical protein binding"/>
    <property type="evidence" value="ECO:0007669"/>
    <property type="project" value="TreeGrafter"/>
</dbReference>
<keyword evidence="5 9" id="KW-0067">ATP-binding</keyword>
<dbReference type="InterPro" id="IPR017456">
    <property type="entry name" value="CTP_synthase_N"/>
</dbReference>
<dbReference type="InterPro" id="IPR029062">
    <property type="entry name" value="Class_I_gatase-like"/>
</dbReference>
<evidence type="ECO:0000256" key="3">
    <source>
        <dbReference type="ARBA" id="ARBA00022598"/>
    </source>
</evidence>
<evidence type="ECO:0000256" key="5">
    <source>
        <dbReference type="ARBA" id="ARBA00022840"/>
    </source>
</evidence>
<dbReference type="AlphaFoldDB" id="A0A7J7IZB7"/>
<protein>
    <recommendedName>
        <fullName evidence="9">CTP synthase</fullName>
        <ecNumber evidence="9">6.3.4.2</ecNumber>
    </recommendedName>
    <alternativeName>
        <fullName evidence="9">UTP--ammonia ligase</fullName>
    </alternativeName>
</protein>
<keyword evidence="4 9" id="KW-0547">Nucleotide-binding</keyword>
<evidence type="ECO:0000313" key="14">
    <source>
        <dbReference type="Proteomes" id="UP000593567"/>
    </source>
</evidence>
<feature type="domain" description="CTP synthase N-terminal" evidence="12">
    <location>
        <begin position="25"/>
        <end position="295"/>
    </location>
</feature>
<gene>
    <name evidence="13" type="ORF">EB796_022445</name>
</gene>
<evidence type="ECO:0000256" key="4">
    <source>
        <dbReference type="ARBA" id="ARBA00022741"/>
    </source>
</evidence>